<protein>
    <recommendedName>
        <fullName evidence="8">VHS domain-containing protein</fullName>
    </recommendedName>
</protein>
<dbReference type="AlphaFoldDB" id="A0A061J547"/>
<accession>A0A061J547</accession>
<name>A0A061J547_TRYRA</name>
<dbReference type="PANTHER" id="PTHR21514:SF0">
    <property type="entry name" value="AP-4 COMPLEX ACCESSORY SUBUNIT TEPSIN"/>
    <property type="match status" value="1"/>
</dbReference>
<sequence>MDRSLFKCAVADSEDPTPGYIYREMALWTLKDHNTQMKLIDALFDKLRPQASAHVLCKVLRIIKAMCEMGHSDFQREMQKNTRTEVIKTFATYRGKPDAKHGNSLNEKVRQAAREAMEAIFMHRVEERVMIEEGYGNSGETAMGRRSLTAGNVVTATMVGGSMGVYSSNIAPMPMTNKWAEHMANQAEDANRSKTSRMLSSLAEKAKSGFALLHKAEPSVGYKSAKDQLYESALRLGTTSASMASSSEVDAGCFQPPNLGVSVPIPQSMGTRSSGFQFDDQVGKREDNTTSREAYSENSHHQLQLTPLQASVQRLCQTKSTPQRVELHAFVEQCNKLGAEMVQEQSMRGEKDALGEPWEELAGALDAQLAQKHPWQRRLNALVALEAILRPHVDDAESAAAMRQGVMRYFLENPEDVQRNVFVVQATLRERAQRVLRLLGLPEGDVDGGASALSLVTKGEQLQSAGNGLHAFSWAAPISISEASSNGGEGEKDKMANMRGMSLRVSHRSAKNKTTLRRRAPMSLHEEPQENTDAISGGSKSHASGLGKAPSSFGLLTASLATSCSGNNSGTVGKRSMLDDLFGAPTTENSAPALSFSTAAAPSHACITAGSVDTHNGNSTAFDLLLSGKPWEAAQITSSLQHQPGEEPASASLPKQEDIPTTPATSTSALRLQSLLFDAAPAVGESRMKHENSRGVFSDNGFSFHAATSSSAPDVHNSLSTVLLEMQQQLQTLKSNVQSKPNPDQLAQLQSLMARQQQLMTLLSQQQQQPQPQPQEAWAGPSSGHECTSNVDSAPLHTHFAMGAAPSSTPTMVSHTFAQMQKELMAQLAAGTSGR</sequence>
<keyword evidence="3" id="KW-0333">Golgi apparatus</keyword>
<evidence type="ECO:0000256" key="4">
    <source>
        <dbReference type="ARBA" id="ARBA00023329"/>
    </source>
</evidence>
<dbReference type="Proteomes" id="UP000031737">
    <property type="component" value="Unassembled WGS sequence"/>
</dbReference>
<dbReference type="CDD" id="cd03572">
    <property type="entry name" value="ENTH_like_Tepsin"/>
    <property type="match status" value="1"/>
</dbReference>
<dbReference type="OrthoDB" id="118154at2759"/>
<evidence type="ECO:0000256" key="5">
    <source>
        <dbReference type="SAM" id="MobiDB-lite"/>
    </source>
</evidence>
<feature type="region of interest" description="Disordered" evidence="5">
    <location>
        <begin position="761"/>
        <end position="792"/>
    </location>
</feature>
<gene>
    <name evidence="6" type="ORF">TRSC58_03037</name>
</gene>
<dbReference type="InterPro" id="IPR035802">
    <property type="entry name" value="ENTH/VHS_tepsin"/>
</dbReference>
<feature type="region of interest" description="Disordered" evidence="5">
    <location>
        <begin position="272"/>
        <end position="302"/>
    </location>
</feature>
<dbReference type="Gene3D" id="1.25.40.90">
    <property type="match status" value="1"/>
</dbReference>
<evidence type="ECO:0000256" key="2">
    <source>
        <dbReference type="ARBA" id="ARBA00004555"/>
    </source>
</evidence>
<evidence type="ECO:0000313" key="7">
    <source>
        <dbReference type="Proteomes" id="UP000031737"/>
    </source>
</evidence>
<keyword evidence="4" id="KW-0968">Cytoplasmic vesicle</keyword>
<feature type="region of interest" description="Disordered" evidence="5">
    <location>
        <begin position="638"/>
        <end position="663"/>
    </location>
</feature>
<dbReference type="PANTHER" id="PTHR21514">
    <property type="entry name" value="AP-4 COMPLEX ACCESSORY SUBUNIT TEPSIN"/>
    <property type="match status" value="1"/>
</dbReference>
<feature type="compositionally biased region" description="Basic and acidic residues" evidence="5">
    <location>
        <begin position="281"/>
        <end position="300"/>
    </location>
</feature>
<dbReference type="GO" id="GO:0032588">
    <property type="term" value="C:trans-Golgi network membrane"/>
    <property type="evidence" value="ECO:0007669"/>
    <property type="project" value="TreeGrafter"/>
</dbReference>
<dbReference type="VEuPathDB" id="TriTrypDB:TRSC58_03037"/>
<evidence type="ECO:0000256" key="3">
    <source>
        <dbReference type="ARBA" id="ARBA00023034"/>
    </source>
</evidence>
<reference evidence="6 7" key="1">
    <citation type="submission" date="2013-07" db="EMBL/GenBank/DDBJ databases">
        <authorList>
            <person name="Stoco P.H."/>
            <person name="Wagner G."/>
            <person name="Gerber A."/>
            <person name="Zaha A."/>
            <person name="Thompson C."/>
            <person name="Bartholomeu D.C."/>
            <person name="Luckemeyer D.D."/>
            <person name="Bahia D."/>
            <person name="Loreto E."/>
            <person name="Prestes E.B."/>
            <person name="Lima F.M."/>
            <person name="Rodrigues-Luiz G."/>
            <person name="Vallejo G.A."/>
            <person name="Filho J.F."/>
            <person name="Monteiro K.M."/>
            <person name="Tyler K.M."/>
            <person name="de Almeida L.G."/>
            <person name="Ortiz M.F."/>
            <person name="Siervo M.A."/>
            <person name="de Moraes M.H."/>
            <person name="Cunha O.L."/>
            <person name="Mendonca-Neto R."/>
            <person name="Silva R."/>
            <person name="Teixeira S.M."/>
            <person name="Murta S.M."/>
            <person name="Sincero T.C."/>
            <person name="Mendes T.A."/>
            <person name="Urmenyi T.P."/>
            <person name="Silva V.G."/>
            <person name="da Rocha W.D."/>
            <person name="Andersson B."/>
            <person name="Romanha A.J."/>
            <person name="Steindel M."/>
            <person name="de Vasconcelos A.T."/>
            <person name="Grisard E.C."/>
        </authorList>
    </citation>
    <scope>NUCLEOTIDE SEQUENCE [LARGE SCALE GENOMIC DNA]</scope>
    <source>
        <strain evidence="6 7">SC58</strain>
    </source>
</reference>
<comment type="caution">
    <text evidence="6">The sequence shown here is derived from an EMBL/GenBank/DDBJ whole genome shotgun (WGS) entry which is preliminary data.</text>
</comment>
<dbReference type="InterPro" id="IPR008942">
    <property type="entry name" value="ENTH_VHS"/>
</dbReference>
<dbReference type="GO" id="GO:0031410">
    <property type="term" value="C:cytoplasmic vesicle"/>
    <property type="evidence" value="ECO:0007669"/>
    <property type="project" value="UniProtKB-SubCell"/>
</dbReference>
<dbReference type="InterPro" id="IPR039273">
    <property type="entry name" value="TEPSIN"/>
</dbReference>
<keyword evidence="7" id="KW-1185">Reference proteome</keyword>
<evidence type="ECO:0008006" key="8">
    <source>
        <dbReference type="Google" id="ProtNLM"/>
    </source>
</evidence>
<evidence type="ECO:0000256" key="1">
    <source>
        <dbReference type="ARBA" id="ARBA00004541"/>
    </source>
</evidence>
<feature type="region of interest" description="Disordered" evidence="5">
    <location>
        <begin position="482"/>
        <end position="546"/>
    </location>
</feature>
<evidence type="ECO:0000313" key="6">
    <source>
        <dbReference type="EMBL" id="ESL09246.1"/>
    </source>
</evidence>
<feature type="compositionally biased region" description="Polar residues" evidence="5">
    <location>
        <begin position="531"/>
        <end position="542"/>
    </location>
</feature>
<feature type="compositionally biased region" description="Basic residues" evidence="5">
    <location>
        <begin position="505"/>
        <end position="520"/>
    </location>
</feature>
<feature type="compositionally biased region" description="Low complexity" evidence="5">
    <location>
        <begin position="761"/>
        <end position="770"/>
    </location>
</feature>
<comment type="subcellular location">
    <subcellularLocation>
        <location evidence="1">Cytoplasmic vesicle</location>
    </subcellularLocation>
    <subcellularLocation>
        <location evidence="2">Golgi apparatus</location>
    </subcellularLocation>
</comment>
<dbReference type="EMBL" id="AUPL01003037">
    <property type="protein sequence ID" value="ESL09246.1"/>
    <property type="molecule type" value="Genomic_DNA"/>
</dbReference>
<proteinExistence type="predicted"/>
<organism evidence="6 7">
    <name type="scientific">Trypanosoma rangeli SC58</name>
    <dbReference type="NCBI Taxonomy" id="429131"/>
    <lineage>
        <taxon>Eukaryota</taxon>
        <taxon>Discoba</taxon>
        <taxon>Euglenozoa</taxon>
        <taxon>Kinetoplastea</taxon>
        <taxon>Metakinetoplastina</taxon>
        <taxon>Trypanosomatida</taxon>
        <taxon>Trypanosomatidae</taxon>
        <taxon>Trypanosoma</taxon>
        <taxon>Herpetosoma</taxon>
    </lineage>
</organism>